<evidence type="ECO:0000259" key="19">
    <source>
        <dbReference type="PROSITE" id="PS50894"/>
    </source>
</evidence>
<dbReference type="PRINTS" id="PR00344">
    <property type="entry name" value="BCTRLSENSOR"/>
</dbReference>
<dbReference type="CDD" id="cd00082">
    <property type="entry name" value="HisKA"/>
    <property type="match status" value="1"/>
</dbReference>
<protein>
    <recommendedName>
        <fullName evidence="11">Sensory/regulatory protein RpfC</fullName>
        <ecNumber evidence="3">2.7.13.3</ecNumber>
    </recommendedName>
</protein>
<evidence type="ECO:0000259" key="18">
    <source>
        <dbReference type="PROSITE" id="PS50885"/>
    </source>
</evidence>
<dbReference type="SUPFAM" id="SSF47384">
    <property type="entry name" value="Homodimeric domain of signal transducing histidine kinase"/>
    <property type="match status" value="1"/>
</dbReference>
<dbReference type="PROSITE" id="PS50109">
    <property type="entry name" value="HIS_KIN"/>
    <property type="match status" value="1"/>
</dbReference>
<keyword evidence="7" id="KW-0418">Kinase</keyword>
<keyword evidence="4 13" id="KW-0597">Phosphoprotein</keyword>
<dbReference type="GO" id="GO:0005524">
    <property type="term" value="F:ATP binding"/>
    <property type="evidence" value="ECO:0007669"/>
    <property type="project" value="UniProtKB-KW"/>
</dbReference>
<dbReference type="SMART" id="SM00448">
    <property type="entry name" value="REC"/>
    <property type="match status" value="1"/>
</dbReference>
<feature type="domain" description="Response regulatory" evidence="17">
    <location>
        <begin position="654"/>
        <end position="773"/>
    </location>
</feature>
<evidence type="ECO:0000259" key="17">
    <source>
        <dbReference type="PROSITE" id="PS50110"/>
    </source>
</evidence>
<keyword evidence="15" id="KW-0812">Transmembrane</keyword>
<dbReference type="PROSITE" id="PS50894">
    <property type="entry name" value="HPT"/>
    <property type="match status" value="1"/>
</dbReference>
<dbReference type="PANTHER" id="PTHR45339">
    <property type="entry name" value="HYBRID SIGNAL TRANSDUCTION HISTIDINE KINASE J"/>
    <property type="match status" value="1"/>
</dbReference>
<evidence type="ECO:0000256" key="5">
    <source>
        <dbReference type="ARBA" id="ARBA00022679"/>
    </source>
</evidence>
<feature type="coiled-coil region" evidence="14">
    <location>
        <begin position="245"/>
        <end position="279"/>
    </location>
</feature>
<feature type="transmembrane region" description="Helical" evidence="15">
    <location>
        <begin position="7"/>
        <end position="30"/>
    </location>
</feature>
<evidence type="ECO:0000256" key="7">
    <source>
        <dbReference type="ARBA" id="ARBA00022777"/>
    </source>
</evidence>
<keyword evidence="15" id="KW-0472">Membrane</keyword>
<dbReference type="SMART" id="SM00304">
    <property type="entry name" value="HAMP"/>
    <property type="match status" value="2"/>
</dbReference>
<dbReference type="Gene3D" id="1.10.287.130">
    <property type="match status" value="1"/>
</dbReference>
<dbReference type="PROSITE" id="PS50110">
    <property type="entry name" value="RESPONSE_REGULATORY"/>
    <property type="match status" value="1"/>
</dbReference>
<dbReference type="SUPFAM" id="SSF55874">
    <property type="entry name" value="ATPase domain of HSP90 chaperone/DNA topoisomerase II/histidine kinase"/>
    <property type="match status" value="1"/>
</dbReference>
<dbReference type="EC" id="2.7.13.3" evidence="3"/>
<gene>
    <name evidence="20" type="ORF">FHK82_12850</name>
</gene>
<dbReference type="Gene3D" id="3.40.50.2300">
    <property type="match status" value="1"/>
</dbReference>
<dbReference type="Pfam" id="PF00072">
    <property type="entry name" value="Response_reg"/>
    <property type="match status" value="1"/>
</dbReference>
<dbReference type="CDD" id="cd06225">
    <property type="entry name" value="HAMP"/>
    <property type="match status" value="1"/>
</dbReference>
<dbReference type="InterPro" id="IPR005467">
    <property type="entry name" value="His_kinase_dom"/>
</dbReference>
<dbReference type="SUPFAM" id="SSF52172">
    <property type="entry name" value="CheY-like"/>
    <property type="match status" value="1"/>
</dbReference>
<dbReference type="GO" id="GO:0000155">
    <property type="term" value="F:phosphorelay sensor kinase activity"/>
    <property type="evidence" value="ECO:0007669"/>
    <property type="project" value="InterPro"/>
</dbReference>
<evidence type="ECO:0000256" key="8">
    <source>
        <dbReference type="ARBA" id="ARBA00022840"/>
    </source>
</evidence>
<dbReference type="PANTHER" id="PTHR45339:SF5">
    <property type="entry name" value="HISTIDINE KINASE"/>
    <property type="match status" value="1"/>
</dbReference>
<keyword evidence="15" id="KW-1133">Transmembrane helix</keyword>
<dbReference type="Pfam" id="PF00512">
    <property type="entry name" value="HisKA"/>
    <property type="match status" value="1"/>
</dbReference>
<dbReference type="FunFam" id="1.10.287.130:FF:000002">
    <property type="entry name" value="Two-component osmosensing histidine kinase"/>
    <property type="match status" value="1"/>
</dbReference>
<dbReference type="AlphaFoldDB" id="A0A558CVM4"/>
<proteinExistence type="predicted"/>
<dbReference type="PROSITE" id="PS50885">
    <property type="entry name" value="HAMP"/>
    <property type="match status" value="1"/>
</dbReference>
<feature type="modified residue" description="Phosphohistidine" evidence="12">
    <location>
        <position position="849"/>
    </location>
</feature>
<dbReference type="Gene3D" id="3.30.565.10">
    <property type="entry name" value="Histidine kinase-like ATPase, C-terminal domain"/>
    <property type="match status" value="1"/>
</dbReference>
<evidence type="ECO:0000256" key="15">
    <source>
        <dbReference type="SAM" id="Phobius"/>
    </source>
</evidence>
<keyword evidence="6" id="KW-0547">Nucleotide-binding</keyword>
<dbReference type="CDD" id="cd17546">
    <property type="entry name" value="REC_hyHK_CKI1_RcsC-like"/>
    <property type="match status" value="1"/>
</dbReference>
<dbReference type="InterPro" id="IPR003661">
    <property type="entry name" value="HisK_dim/P_dom"/>
</dbReference>
<dbReference type="Gene3D" id="6.10.340.10">
    <property type="match status" value="1"/>
</dbReference>
<dbReference type="Proteomes" id="UP000317355">
    <property type="component" value="Unassembled WGS sequence"/>
</dbReference>
<evidence type="ECO:0000256" key="4">
    <source>
        <dbReference type="ARBA" id="ARBA00022553"/>
    </source>
</evidence>
<evidence type="ECO:0000256" key="10">
    <source>
        <dbReference type="ARBA" id="ARBA00064003"/>
    </source>
</evidence>
<dbReference type="GO" id="GO:0005886">
    <property type="term" value="C:plasma membrane"/>
    <property type="evidence" value="ECO:0007669"/>
    <property type="project" value="UniProtKB-SubCell"/>
</dbReference>
<dbReference type="Gene3D" id="1.20.120.160">
    <property type="entry name" value="HPT domain"/>
    <property type="match status" value="1"/>
</dbReference>
<dbReference type="CDD" id="cd16922">
    <property type="entry name" value="HATPase_EvgS-ArcB-TorS-like"/>
    <property type="match status" value="1"/>
</dbReference>
<evidence type="ECO:0000256" key="2">
    <source>
        <dbReference type="ARBA" id="ARBA00004370"/>
    </source>
</evidence>
<dbReference type="Pfam" id="PF02518">
    <property type="entry name" value="HATPase_c"/>
    <property type="match status" value="1"/>
</dbReference>
<keyword evidence="14" id="KW-0175">Coiled coil</keyword>
<dbReference type="InterPro" id="IPR001789">
    <property type="entry name" value="Sig_transdc_resp-reg_receiver"/>
</dbReference>
<dbReference type="CDD" id="cd00088">
    <property type="entry name" value="HPT"/>
    <property type="match status" value="1"/>
</dbReference>
<sequence length="996" mass="110677">MNIREKFSLFTISMVIMLMLPLAIGGFWIINSIVYSQYEASFQREISNIDIAIKESVDELERAGLSSLGAYVQAEQERLIGELQKYRFGETGRLTIFDNAGKALHQAEHEDSPITDPDLINLLINAKKEGSITLDVNGDDLFAVYTHSEWGWTLVLSITQSEMFAQRNIFALFALLLTLIPLIGVTLLSSLFYRRFHFQISQMTEALKLIEQGQLDTQIKAPANDELGEVQVGINSMANTLNELVTTLEERVEHQTSALRDAKELAESANQAKSEFLANMSHEIRTPMNGVLGMCQLLQSTPLNSKQAVYLSTITSAANSLLAIINDILDFSKIEAGEMKFESSPFILDQVLNELASLLLPAFNKKELELIFDIAPEVDRQLIGDSLRLKQVLTNLLSNAIKFTEHGYVKLSVKPFNKTATHSTLQFLVEDTGPGIPINQIDRLFKPFTQADASTTRHYGGSGLGLSICQRLIEYMGGSIGVTQREEGGSCFSFTACFESMPGNSQGVQNKCPAITGKNLALLSDHSLLDNILTRDIKRLGCNCHHFLSLEQFETFLSSNSAAFKLDGIIIDSSINISDPQHIRQLSKSTLPILQLYNSEDKLITLAGSVWSQPKPLTPERLAFAIMRLFDQEKSRSLPQPTPRNRAESLSGMRILLAEDNPLNQKVVTELLEQLHVATTLARNGKQALNILEDQGSQAFDLIMMDIQMPVMDGFEATRRIRNDPMLKDLPIVAMTANAMTGDREQCLAAGMDDYLTKPIQRDQLIQVLKHTLELAENKTATTAAEEAATKKPTPPCIDLPALLSRFDGDETRVARLLMQAETCFKEDLLEISRCIEEQEWQGLALTLHRLKGAAANMSTTALYQQCLSIESALANGHLDELPSGYQALENALDQIIATIAKLIEELSQKTAPIDDCSPVLVHNTDLGSLLEQLRQDLIEHNLIESSRVDELEQTLANSQHADKLSLLIQQLRAFDYTAATRQIEIVLALYRIPKS</sequence>
<evidence type="ECO:0000256" key="14">
    <source>
        <dbReference type="SAM" id="Coils"/>
    </source>
</evidence>
<keyword evidence="9" id="KW-0902">Two-component regulatory system</keyword>
<dbReference type="InterPro" id="IPR011006">
    <property type="entry name" value="CheY-like_superfamily"/>
</dbReference>
<organism evidence="20 21">
    <name type="scientific">Sedimenticola thiotaurini</name>
    <dbReference type="NCBI Taxonomy" id="1543721"/>
    <lineage>
        <taxon>Bacteria</taxon>
        <taxon>Pseudomonadati</taxon>
        <taxon>Pseudomonadota</taxon>
        <taxon>Gammaproteobacteria</taxon>
        <taxon>Chromatiales</taxon>
        <taxon>Sedimenticolaceae</taxon>
        <taxon>Sedimenticola</taxon>
    </lineage>
</organism>
<evidence type="ECO:0000259" key="16">
    <source>
        <dbReference type="PROSITE" id="PS50109"/>
    </source>
</evidence>
<feature type="domain" description="HAMP" evidence="18">
    <location>
        <begin position="194"/>
        <end position="246"/>
    </location>
</feature>
<dbReference type="Pfam" id="PF01627">
    <property type="entry name" value="Hpt"/>
    <property type="match status" value="1"/>
</dbReference>
<dbReference type="Pfam" id="PF00672">
    <property type="entry name" value="HAMP"/>
    <property type="match status" value="1"/>
</dbReference>
<evidence type="ECO:0000256" key="6">
    <source>
        <dbReference type="ARBA" id="ARBA00022741"/>
    </source>
</evidence>
<dbReference type="FunFam" id="3.30.565.10:FF:000010">
    <property type="entry name" value="Sensor histidine kinase RcsC"/>
    <property type="match status" value="1"/>
</dbReference>
<evidence type="ECO:0000313" key="21">
    <source>
        <dbReference type="Proteomes" id="UP000317355"/>
    </source>
</evidence>
<dbReference type="SUPFAM" id="SSF158472">
    <property type="entry name" value="HAMP domain-like"/>
    <property type="match status" value="1"/>
</dbReference>
<feature type="domain" description="Histidine kinase" evidence="16">
    <location>
        <begin position="279"/>
        <end position="500"/>
    </location>
</feature>
<dbReference type="EMBL" id="VMRY01000064">
    <property type="protein sequence ID" value="TVT52796.1"/>
    <property type="molecule type" value="Genomic_DNA"/>
</dbReference>
<dbReference type="SUPFAM" id="SSF47226">
    <property type="entry name" value="Histidine-containing phosphotransfer domain, HPT domain"/>
    <property type="match status" value="1"/>
</dbReference>
<dbReference type="InterPro" id="IPR036641">
    <property type="entry name" value="HPT_dom_sf"/>
</dbReference>
<comment type="subunit">
    <text evidence="10">At low DSF concentrations, interacts with RpfF.</text>
</comment>
<evidence type="ECO:0000313" key="20">
    <source>
        <dbReference type="EMBL" id="TVT52796.1"/>
    </source>
</evidence>
<evidence type="ECO:0000256" key="13">
    <source>
        <dbReference type="PROSITE-ProRule" id="PRU00169"/>
    </source>
</evidence>
<feature type="modified residue" description="4-aspartylphosphate" evidence="13">
    <location>
        <position position="706"/>
    </location>
</feature>
<evidence type="ECO:0000256" key="11">
    <source>
        <dbReference type="ARBA" id="ARBA00068150"/>
    </source>
</evidence>
<name>A0A558CVM4_9GAMM</name>
<reference evidence="20 21" key="1">
    <citation type="submission" date="2019-07" db="EMBL/GenBank/DDBJ databases">
        <title>The pathways for chlorine oxyanion respiration interact through the shared metabolite chlorate.</title>
        <authorList>
            <person name="Barnum T.P."/>
            <person name="Cheng Y."/>
            <person name="Hill K.A."/>
            <person name="Lucas L.N."/>
            <person name="Carlson H.K."/>
            <person name="Coates J.D."/>
        </authorList>
    </citation>
    <scope>NUCLEOTIDE SEQUENCE [LARGE SCALE GENOMIC DNA]</scope>
    <source>
        <strain evidence="20">BK-3</strain>
    </source>
</reference>
<evidence type="ECO:0000256" key="1">
    <source>
        <dbReference type="ARBA" id="ARBA00000085"/>
    </source>
</evidence>
<dbReference type="InterPro" id="IPR008207">
    <property type="entry name" value="Sig_transdc_His_kin_Hpt_dom"/>
</dbReference>
<feature type="transmembrane region" description="Helical" evidence="15">
    <location>
        <begin position="169"/>
        <end position="193"/>
    </location>
</feature>
<comment type="subcellular location">
    <subcellularLocation>
        <location evidence="2">Membrane</location>
    </subcellularLocation>
</comment>
<accession>A0A558CVM4</accession>
<dbReference type="InterPro" id="IPR004358">
    <property type="entry name" value="Sig_transdc_His_kin-like_C"/>
</dbReference>
<evidence type="ECO:0000256" key="3">
    <source>
        <dbReference type="ARBA" id="ARBA00012438"/>
    </source>
</evidence>
<dbReference type="SMART" id="SM00387">
    <property type="entry name" value="HATPase_c"/>
    <property type="match status" value="1"/>
</dbReference>
<dbReference type="InterPro" id="IPR003594">
    <property type="entry name" value="HATPase_dom"/>
</dbReference>
<comment type="caution">
    <text evidence="20">The sequence shown here is derived from an EMBL/GenBank/DDBJ whole genome shotgun (WGS) entry which is preliminary data.</text>
</comment>
<dbReference type="InterPro" id="IPR036097">
    <property type="entry name" value="HisK_dim/P_sf"/>
</dbReference>
<dbReference type="SMART" id="SM00388">
    <property type="entry name" value="HisKA"/>
    <property type="match status" value="1"/>
</dbReference>
<evidence type="ECO:0000256" key="9">
    <source>
        <dbReference type="ARBA" id="ARBA00023012"/>
    </source>
</evidence>
<keyword evidence="5" id="KW-0808">Transferase</keyword>
<evidence type="ECO:0000256" key="12">
    <source>
        <dbReference type="PROSITE-ProRule" id="PRU00110"/>
    </source>
</evidence>
<keyword evidence="8" id="KW-0067">ATP-binding</keyword>
<dbReference type="InterPro" id="IPR036890">
    <property type="entry name" value="HATPase_C_sf"/>
</dbReference>
<comment type="catalytic activity">
    <reaction evidence="1">
        <text>ATP + protein L-histidine = ADP + protein N-phospho-L-histidine.</text>
        <dbReference type="EC" id="2.7.13.3"/>
    </reaction>
</comment>
<dbReference type="InterPro" id="IPR003660">
    <property type="entry name" value="HAMP_dom"/>
</dbReference>
<feature type="domain" description="HPt" evidence="19">
    <location>
        <begin position="810"/>
        <end position="910"/>
    </location>
</feature>